<feature type="domain" description="DUF8212" evidence="2">
    <location>
        <begin position="225"/>
        <end position="247"/>
    </location>
</feature>
<dbReference type="Pfam" id="PF06985">
    <property type="entry name" value="HET"/>
    <property type="match status" value="1"/>
</dbReference>
<proteinExistence type="predicted"/>
<evidence type="ECO:0000313" key="3">
    <source>
        <dbReference type="EMBL" id="KAK0750637.1"/>
    </source>
</evidence>
<organism evidence="3 4">
    <name type="scientific">Schizothecium vesticola</name>
    <dbReference type="NCBI Taxonomy" id="314040"/>
    <lineage>
        <taxon>Eukaryota</taxon>
        <taxon>Fungi</taxon>
        <taxon>Dikarya</taxon>
        <taxon>Ascomycota</taxon>
        <taxon>Pezizomycotina</taxon>
        <taxon>Sordariomycetes</taxon>
        <taxon>Sordariomycetidae</taxon>
        <taxon>Sordariales</taxon>
        <taxon>Schizotheciaceae</taxon>
        <taxon>Schizothecium</taxon>
    </lineage>
</organism>
<reference evidence="3" key="1">
    <citation type="submission" date="2023-06" db="EMBL/GenBank/DDBJ databases">
        <title>Genome-scale phylogeny and comparative genomics of the fungal order Sordariales.</title>
        <authorList>
            <consortium name="Lawrence Berkeley National Laboratory"/>
            <person name="Hensen N."/>
            <person name="Bonometti L."/>
            <person name="Westerberg I."/>
            <person name="Brannstrom I.O."/>
            <person name="Guillou S."/>
            <person name="Cros-Aarteil S."/>
            <person name="Calhoun S."/>
            <person name="Haridas S."/>
            <person name="Kuo A."/>
            <person name="Mondo S."/>
            <person name="Pangilinan J."/>
            <person name="Riley R."/>
            <person name="LaButti K."/>
            <person name="Andreopoulos B."/>
            <person name="Lipzen A."/>
            <person name="Chen C."/>
            <person name="Yanf M."/>
            <person name="Daum C."/>
            <person name="Ng V."/>
            <person name="Clum A."/>
            <person name="Steindorff A."/>
            <person name="Ohm R."/>
            <person name="Martin F."/>
            <person name="Silar P."/>
            <person name="Natvig D."/>
            <person name="Lalanne C."/>
            <person name="Gautier V."/>
            <person name="Ament-velasquez S.L."/>
            <person name="Kruys A."/>
            <person name="Hutchinson M.I."/>
            <person name="Powell A.J."/>
            <person name="Barry K."/>
            <person name="Miller A.N."/>
            <person name="Grigoriev I.V."/>
            <person name="Debuchy R."/>
            <person name="Gladieux P."/>
            <person name="Thoren M.H."/>
            <person name="Johannesson H."/>
        </authorList>
    </citation>
    <scope>NUCLEOTIDE SEQUENCE</scope>
    <source>
        <strain evidence="3">SMH3187-1</strain>
    </source>
</reference>
<comment type="caution">
    <text evidence="3">The sequence shown here is derived from an EMBL/GenBank/DDBJ whole genome shotgun (WGS) entry which is preliminary data.</text>
</comment>
<sequence length="273" mass="31071">MRLINTETLLLESFPDLRRTPPYAVLSHTWGCDADEASLQEMMVPSVLDSPTAAKPGFEKIRKTCQIALETRGLKYAWVDTCCIDKTSSAELSEAINSMFKWYQQAAICLAFLEDWEPEQPAFDHCRWWRRGWTLQELIAPRDVLFFDKTWAKRGDLASLCEKISKVSRIKEDVLTKERTLSHVPVAVRMSWASHRETSREEDIAYCLMGIFDINMAMLYGEGSKAFLRLQEEIIKTTPDVSLFAWVAKENAGPAFMGILASSPAEFSHCSDI</sequence>
<evidence type="ECO:0000259" key="1">
    <source>
        <dbReference type="Pfam" id="PF06985"/>
    </source>
</evidence>
<dbReference type="AlphaFoldDB" id="A0AA40F452"/>
<gene>
    <name evidence="3" type="ORF">B0T18DRAFT_307946</name>
</gene>
<keyword evidence="4" id="KW-1185">Reference proteome</keyword>
<dbReference type="Pfam" id="PF26640">
    <property type="entry name" value="DUF8212"/>
    <property type="match status" value="1"/>
</dbReference>
<evidence type="ECO:0000313" key="4">
    <source>
        <dbReference type="Proteomes" id="UP001172155"/>
    </source>
</evidence>
<dbReference type="Proteomes" id="UP001172155">
    <property type="component" value="Unassembled WGS sequence"/>
</dbReference>
<feature type="domain" description="Heterokaryon incompatibility" evidence="1">
    <location>
        <begin position="23"/>
        <end position="118"/>
    </location>
</feature>
<feature type="non-terminal residue" evidence="3">
    <location>
        <position position="273"/>
    </location>
</feature>
<dbReference type="InterPro" id="IPR058525">
    <property type="entry name" value="DUF8212"/>
</dbReference>
<evidence type="ECO:0000259" key="2">
    <source>
        <dbReference type="Pfam" id="PF26640"/>
    </source>
</evidence>
<dbReference type="PANTHER" id="PTHR10622">
    <property type="entry name" value="HET DOMAIN-CONTAINING PROTEIN"/>
    <property type="match status" value="1"/>
</dbReference>
<dbReference type="EMBL" id="JAUKUD010000003">
    <property type="protein sequence ID" value="KAK0750637.1"/>
    <property type="molecule type" value="Genomic_DNA"/>
</dbReference>
<accession>A0AA40F452</accession>
<name>A0AA40F452_9PEZI</name>
<protein>
    <submittedName>
        <fullName evidence="3">Heterokaryon incompatibility protein-domain-containing protein</fullName>
    </submittedName>
</protein>
<dbReference type="InterPro" id="IPR010730">
    <property type="entry name" value="HET"/>
</dbReference>
<dbReference type="PANTHER" id="PTHR10622:SF12">
    <property type="entry name" value="HET DOMAIN-CONTAINING PROTEIN"/>
    <property type="match status" value="1"/>
</dbReference>